<feature type="coiled-coil region" evidence="1">
    <location>
        <begin position="339"/>
        <end position="366"/>
    </location>
</feature>
<feature type="compositionally biased region" description="Basic and acidic residues" evidence="2">
    <location>
        <begin position="475"/>
        <end position="485"/>
    </location>
</feature>
<evidence type="ECO:0000259" key="3">
    <source>
        <dbReference type="PROSITE" id="PS01159"/>
    </source>
</evidence>
<dbReference type="OrthoDB" id="10392824at2759"/>
<reference evidence="4 5" key="1">
    <citation type="journal article" date="2010" name="Nature">
        <title>The Ectocarpus genome and the independent evolution of multicellularity in brown algae.</title>
        <authorList>
            <person name="Cock J.M."/>
            <person name="Sterck L."/>
            <person name="Rouze P."/>
            <person name="Scornet D."/>
            <person name="Allen A.E."/>
            <person name="Amoutzias G."/>
            <person name="Anthouard V."/>
            <person name="Artiguenave F."/>
            <person name="Aury J.M."/>
            <person name="Badger J.H."/>
            <person name="Beszteri B."/>
            <person name="Billiau K."/>
            <person name="Bonnet E."/>
            <person name="Bothwell J.H."/>
            <person name="Bowler C."/>
            <person name="Boyen C."/>
            <person name="Brownlee C."/>
            <person name="Carrano C.J."/>
            <person name="Charrier B."/>
            <person name="Cho G.Y."/>
            <person name="Coelho S.M."/>
            <person name="Collen J."/>
            <person name="Corre E."/>
            <person name="Da Silva C."/>
            <person name="Delage L."/>
            <person name="Delaroque N."/>
            <person name="Dittami S.M."/>
            <person name="Doulbeau S."/>
            <person name="Elias M."/>
            <person name="Farnham G."/>
            <person name="Gachon C.M."/>
            <person name="Gschloessl B."/>
            <person name="Heesch S."/>
            <person name="Jabbari K."/>
            <person name="Jubin C."/>
            <person name="Kawai H."/>
            <person name="Kimura K."/>
            <person name="Kloareg B."/>
            <person name="Kupper F.C."/>
            <person name="Lang D."/>
            <person name="Le Bail A."/>
            <person name="Leblanc C."/>
            <person name="Lerouge P."/>
            <person name="Lohr M."/>
            <person name="Lopez P.J."/>
            <person name="Martens C."/>
            <person name="Maumus F."/>
            <person name="Michel G."/>
            <person name="Miranda-Saavedra D."/>
            <person name="Morales J."/>
            <person name="Moreau H."/>
            <person name="Motomura T."/>
            <person name="Nagasato C."/>
            <person name="Napoli C.A."/>
            <person name="Nelson D.R."/>
            <person name="Nyvall-Collen P."/>
            <person name="Peters A.F."/>
            <person name="Pommier C."/>
            <person name="Potin P."/>
            <person name="Poulain J."/>
            <person name="Quesneville H."/>
            <person name="Read B."/>
            <person name="Rensing S.A."/>
            <person name="Ritter A."/>
            <person name="Rousvoal S."/>
            <person name="Samanta M."/>
            <person name="Samson G."/>
            <person name="Schroeder D.C."/>
            <person name="Segurens B."/>
            <person name="Strittmatter M."/>
            <person name="Tonon T."/>
            <person name="Tregear J.W."/>
            <person name="Valentin K."/>
            <person name="von Dassow P."/>
            <person name="Yamagishi T."/>
            <person name="Van de Peer Y."/>
            <person name="Wincker P."/>
        </authorList>
    </citation>
    <scope>NUCLEOTIDE SEQUENCE [LARGE SCALE GENOMIC DNA]</scope>
    <source>
        <strain evidence="5">Ec32 / CCAP1310/4</strain>
    </source>
</reference>
<feature type="compositionally biased region" description="Basic and acidic residues" evidence="2">
    <location>
        <begin position="246"/>
        <end position="255"/>
    </location>
</feature>
<feature type="region of interest" description="Disordered" evidence="2">
    <location>
        <begin position="1094"/>
        <end position="1123"/>
    </location>
</feature>
<feature type="region of interest" description="Disordered" evidence="2">
    <location>
        <begin position="1138"/>
        <end position="1172"/>
    </location>
</feature>
<sequence>MAPEALNFGGGMRNARDWDDRGALALAPTASSRRAVAAKLAASAARSAEMLPTYRYGLDLTGNGSAKNGPSRGPPQRQQLAILEHRRELEKSLVVCRLREQVERLRAKLDENPNGSGTSPARAACPAPFMSRVVDIPSAVTALKPKTSHKRGTTRPEKEEEPIRNGSPSVAVYPADKEECSLSSDGAMSTRHNPRQEDAGRDHSRQRPHNPRNPDDLPQQQHQLQQHQQQGYPQSPQTATSPQESAVRDREDARGGRQRQRKGEVLVSSRAKAGLLGVLAPGGSRGYMKIDGPIATGSSLGRDRAKRVGVDARGASGAEKGGRVGLTTEMEVDVMKGLVLAQHQRIERQRTRMQELERDLRDYRRATVLGGEWPPPPWLRQLNLPAWKGGLTPSRSAPAGLDRFTGARFAATGNNSGNGSKIDNDGRRTFASSGSASRSAECSPQRQQRQKERRGSGGGEGGGGSGIANTCPVERSGDWAEDSRGTRAVFSPKRRPTSSSCCSSVTSMANDRNGNRPRPATAGGNTRAERRRIRGNRCGHNTIATGSDGTAGKYRPRSASSRLYSPLDQSGDNQTSQWARNGSTSVGGDVNGGHGGGGAGFVWEAEKAGLPEGWAEAVDEESGHVYYFSGKRSTWVKPVAPASPRYRSHSLGACQATNAINGDGNEDAHSVILSTAATGLAGSLPQAAEATTPGVAISTRERDKAPDGILEDGRLAERVDTKAASTAVLARPVDSPDEEQEDSTETNIRPETGRNVPPAASGPERAVGEGAEEGKSEERHGSLHRLSSTNIRGFSNGSSGVPESPSGFDDAMLPIRGRSGNSAPSDHRGRGPSWPSNNGLDGSILAGTRKSRSVVHDTVDAFTSTSLPQKIVEGKVLSRANGIQPEEAEPSRPREASGVDRLSSDVQEEAGSATSRVRSNLLPQARENDEGDDDVEGYKTTPTCYRANFGSDQSSPLQVIQTEALPATESSPDAADDVATDALVSNTASAKKNETPPLETTPYVNDLSVNDSNNIENKTSVSVAPAGDDADAIDARTTRVSPASVFAAGAAPGSPLSLEETESAMAALIAKLRPSLERSLSPEESKVAAAAVDFETGGNGPDPGLGSTTAPLLTAGDEGKSGNYREGVLSVSWDMTAMQESTDGGGGVAGKKLDGEASEAATGMYEDDFDVD</sequence>
<feature type="compositionally biased region" description="Gly residues" evidence="2">
    <location>
        <begin position="456"/>
        <end position="466"/>
    </location>
</feature>
<dbReference type="InParanoid" id="D7G7G6"/>
<feature type="region of interest" description="Disordered" evidence="2">
    <location>
        <begin position="684"/>
        <end position="844"/>
    </location>
</feature>
<dbReference type="PROSITE" id="PS01159">
    <property type="entry name" value="WW_DOMAIN_1"/>
    <property type="match status" value="1"/>
</dbReference>
<feature type="compositionally biased region" description="Basic and acidic residues" evidence="2">
    <location>
        <begin position="194"/>
        <end position="205"/>
    </location>
</feature>
<dbReference type="CDD" id="cd00201">
    <property type="entry name" value="WW"/>
    <property type="match status" value="1"/>
</dbReference>
<dbReference type="InterPro" id="IPR001202">
    <property type="entry name" value="WW_dom"/>
</dbReference>
<feature type="compositionally biased region" description="Polar residues" evidence="2">
    <location>
        <begin position="558"/>
        <end position="586"/>
    </location>
</feature>
<evidence type="ECO:0000256" key="2">
    <source>
        <dbReference type="SAM" id="MobiDB-lite"/>
    </source>
</evidence>
<dbReference type="EMBL" id="FN649740">
    <property type="protein sequence ID" value="CBJ27708.1"/>
    <property type="molecule type" value="Genomic_DNA"/>
</dbReference>
<feature type="compositionally biased region" description="Polar residues" evidence="2">
    <location>
        <begin position="912"/>
        <end position="922"/>
    </location>
</feature>
<protein>
    <recommendedName>
        <fullName evidence="3">WW domain-containing protein</fullName>
    </recommendedName>
</protein>
<feature type="compositionally biased region" description="Basic and acidic residues" evidence="2">
    <location>
        <begin position="772"/>
        <end position="781"/>
    </location>
</feature>
<dbReference type="AlphaFoldDB" id="D7G7G6"/>
<accession>D7G7G6</accession>
<evidence type="ECO:0000256" key="1">
    <source>
        <dbReference type="SAM" id="Coils"/>
    </source>
</evidence>
<feature type="compositionally biased region" description="Basic and acidic residues" evidence="2">
    <location>
        <begin position="699"/>
        <end position="721"/>
    </location>
</feature>
<evidence type="ECO:0000313" key="5">
    <source>
        <dbReference type="Proteomes" id="UP000002630"/>
    </source>
</evidence>
<feature type="compositionally biased region" description="Polar residues" evidence="2">
    <location>
        <begin position="412"/>
        <end position="421"/>
    </location>
</feature>
<dbReference type="EMBL" id="FN649064">
    <property type="protein sequence ID" value="CBJ27708.1"/>
    <property type="molecule type" value="Genomic_DNA"/>
</dbReference>
<feature type="compositionally biased region" description="Polar residues" evidence="2">
    <location>
        <begin position="231"/>
        <end position="244"/>
    </location>
</feature>
<gene>
    <name evidence="4" type="ORF">Esi_0083_0033</name>
</gene>
<dbReference type="Proteomes" id="UP000002630">
    <property type="component" value="Linkage Group LG15"/>
</dbReference>
<feature type="domain" description="WW" evidence="3">
    <location>
        <begin position="614"/>
        <end position="638"/>
    </location>
</feature>
<feature type="compositionally biased region" description="Basic and acidic residues" evidence="2">
    <location>
        <begin position="889"/>
        <end position="898"/>
    </location>
</feature>
<evidence type="ECO:0000313" key="4">
    <source>
        <dbReference type="EMBL" id="CBJ27708.1"/>
    </source>
</evidence>
<feature type="compositionally biased region" description="Low complexity" evidence="2">
    <location>
        <begin position="431"/>
        <end position="447"/>
    </location>
</feature>
<feature type="compositionally biased region" description="Low complexity" evidence="2">
    <location>
        <begin position="497"/>
        <end position="507"/>
    </location>
</feature>
<dbReference type="SUPFAM" id="SSF51045">
    <property type="entry name" value="WW domain"/>
    <property type="match status" value="1"/>
</dbReference>
<feature type="compositionally biased region" description="Basic and acidic residues" evidence="2">
    <location>
        <begin position="154"/>
        <end position="163"/>
    </location>
</feature>
<proteinExistence type="predicted"/>
<name>D7G7G6_ECTSI</name>
<keyword evidence="5" id="KW-1185">Reference proteome</keyword>
<feature type="compositionally biased region" description="Low complexity" evidence="2">
    <location>
        <begin position="216"/>
        <end position="230"/>
    </location>
</feature>
<keyword evidence="1" id="KW-0175">Coiled coil</keyword>
<feature type="compositionally biased region" description="Acidic residues" evidence="2">
    <location>
        <begin position="735"/>
        <end position="744"/>
    </location>
</feature>
<organism evidence="4 5">
    <name type="scientific">Ectocarpus siliculosus</name>
    <name type="common">Brown alga</name>
    <name type="synonym">Conferva siliculosa</name>
    <dbReference type="NCBI Taxonomy" id="2880"/>
    <lineage>
        <taxon>Eukaryota</taxon>
        <taxon>Sar</taxon>
        <taxon>Stramenopiles</taxon>
        <taxon>Ochrophyta</taxon>
        <taxon>PX clade</taxon>
        <taxon>Phaeophyceae</taxon>
        <taxon>Ectocarpales</taxon>
        <taxon>Ectocarpaceae</taxon>
        <taxon>Ectocarpus</taxon>
    </lineage>
</organism>
<feature type="region of interest" description="Disordered" evidence="2">
    <location>
        <begin position="142"/>
        <end position="266"/>
    </location>
</feature>
<dbReference type="SMART" id="SM00456">
    <property type="entry name" value="WW"/>
    <property type="match status" value="1"/>
</dbReference>
<feature type="compositionally biased region" description="Polar residues" evidence="2">
    <location>
        <begin position="181"/>
        <end position="191"/>
    </location>
</feature>
<feature type="region of interest" description="Disordered" evidence="2">
    <location>
        <begin position="985"/>
        <end position="1011"/>
    </location>
</feature>
<feature type="region of interest" description="Disordered" evidence="2">
    <location>
        <begin position="878"/>
        <end position="957"/>
    </location>
</feature>
<dbReference type="InterPro" id="IPR036020">
    <property type="entry name" value="WW_dom_sf"/>
</dbReference>
<feature type="compositionally biased region" description="Polar residues" evidence="2">
    <location>
        <begin position="785"/>
        <end position="801"/>
    </location>
</feature>
<feature type="region of interest" description="Disordered" evidence="2">
    <location>
        <begin position="409"/>
        <end position="593"/>
    </location>
</feature>